<evidence type="ECO:0000256" key="2">
    <source>
        <dbReference type="ARBA" id="ARBA00022490"/>
    </source>
</evidence>
<evidence type="ECO:0000256" key="11">
    <source>
        <dbReference type="ARBA" id="ARBA00023447"/>
    </source>
</evidence>
<dbReference type="NCBIfam" id="NF002581">
    <property type="entry name" value="PRK02234.1-2"/>
    <property type="match status" value="1"/>
</dbReference>
<dbReference type="AlphaFoldDB" id="A0A077L6J4"/>
<comment type="catalytic activity">
    <reaction evidence="13">
        <text>Endonucleolytic cleavage at a junction such as a reciprocal single-stranded crossover between two homologous DNA duplexes (Holliday junction).</text>
        <dbReference type="EC" id="3.1.21.10"/>
    </reaction>
</comment>
<dbReference type="KEGG" id="mcan:MCAN360_0452"/>
<dbReference type="HOGENOM" id="CLU_096340_2_0_14"/>
<evidence type="ECO:0000256" key="10">
    <source>
        <dbReference type="ARBA" id="ARBA00023204"/>
    </source>
</evidence>
<dbReference type="HAMAP" id="MF_00130">
    <property type="entry name" value="RecU"/>
    <property type="match status" value="1"/>
</dbReference>
<keyword evidence="5 13" id="KW-0255">Endonuclease</keyword>
<dbReference type="Proteomes" id="UP000031641">
    <property type="component" value="Chromosome"/>
</dbReference>
<dbReference type="GO" id="GO:0008821">
    <property type="term" value="F:crossover junction DNA endonuclease activity"/>
    <property type="evidence" value="ECO:0007669"/>
    <property type="project" value="UniProtKB-EC"/>
</dbReference>
<keyword evidence="7 13" id="KW-0378">Hydrolase</keyword>
<keyword evidence="6 13" id="KW-0227">DNA damage</keyword>
<dbReference type="OrthoDB" id="9783592at2"/>
<dbReference type="GO" id="GO:0006310">
    <property type="term" value="P:DNA recombination"/>
    <property type="evidence" value="ECO:0007669"/>
    <property type="project" value="UniProtKB-UniRule"/>
</dbReference>
<dbReference type="InterPro" id="IPR011335">
    <property type="entry name" value="Restrct_endonuc-II-like"/>
</dbReference>
<dbReference type="InterPro" id="IPR011856">
    <property type="entry name" value="tRNA_endonuc-like_dom_sf"/>
</dbReference>
<evidence type="ECO:0000256" key="9">
    <source>
        <dbReference type="ARBA" id="ARBA00023172"/>
    </source>
</evidence>
<dbReference type="GO" id="GO:0007059">
    <property type="term" value="P:chromosome segregation"/>
    <property type="evidence" value="ECO:0007669"/>
    <property type="project" value="UniProtKB-UniRule"/>
</dbReference>
<evidence type="ECO:0000256" key="14">
    <source>
        <dbReference type="SAM" id="Phobius"/>
    </source>
</evidence>
<keyword evidence="14" id="KW-1133">Transmembrane helix</keyword>
<dbReference type="Gene3D" id="3.40.1350.10">
    <property type="match status" value="1"/>
</dbReference>
<keyword evidence="9 13" id="KW-0233">DNA recombination</keyword>
<dbReference type="InterPro" id="IPR004612">
    <property type="entry name" value="Resolv_RecU"/>
</dbReference>
<comment type="similarity">
    <text evidence="11 13">Belongs to the RecU family.</text>
</comment>
<evidence type="ECO:0000313" key="15">
    <source>
        <dbReference type="EMBL" id="BAP39592.1"/>
    </source>
</evidence>
<feature type="binding site" evidence="13">
    <location>
        <position position="95"/>
    </location>
    <ligand>
        <name>Mg(2+)</name>
        <dbReference type="ChEBI" id="CHEBI:18420"/>
    </ligand>
</feature>
<proteinExistence type="inferred from homology"/>
<evidence type="ECO:0000256" key="12">
    <source>
        <dbReference type="ARBA" id="ARBA00029523"/>
    </source>
</evidence>
<gene>
    <name evidence="13 15" type="primary">recU</name>
    <name evidence="15" type="ORF">MCAN360_0452</name>
</gene>
<accession>A0A077L6J4</accession>
<dbReference type="GO" id="GO:0000287">
    <property type="term" value="F:magnesium ion binding"/>
    <property type="evidence" value="ECO:0007669"/>
    <property type="project" value="UniProtKB-UniRule"/>
</dbReference>
<reference evidence="16" key="1">
    <citation type="journal article" date="2014" name="Genome Announc.">
        <title>Complete Genome Sequence of Mycoplasma canadense Strain HAZ 360_1 from Bovine Mastitic Milk in Japan.</title>
        <authorList>
            <person name="Hata E."/>
        </authorList>
    </citation>
    <scope>NUCLEOTIDE SEQUENCE [LARGE SCALE GENOMIC DNA]</scope>
    <source>
        <strain evidence="16">HAZ360_1</strain>
    </source>
</reference>
<evidence type="ECO:0000256" key="1">
    <source>
        <dbReference type="ARBA" id="ARBA00004496"/>
    </source>
</evidence>
<dbReference type="GO" id="GO:0003676">
    <property type="term" value="F:nucleic acid binding"/>
    <property type="evidence" value="ECO:0007669"/>
    <property type="project" value="InterPro"/>
</dbReference>
<keyword evidence="16" id="KW-1185">Reference proteome</keyword>
<feature type="transmembrane region" description="Helical" evidence="14">
    <location>
        <begin position="108"/>
        <end position="130"/>
    </location>
</feature>
<evidence type="ECO:0000256" key="13">
    <source>
        <dbReference type="HAMAP-Rule" id="MF_00130"/>
    </source>
</evidence>
<keyword evidence="10 13" id="KW-0234">DNA repair</keyword>
<comment type="caution">
    <text evidence="13">Lacks conserved residue(s) required for the propagation of feature annotation.</text>
</comment>
<comment type="subcellular location">
    <subcellularLocation>
        <location evidence="1 13">Cytoplasm</location>
    </subcellularLocation>
</comment>
<keyword evidence="8 13" id="KW-0460">Magnesium</keyword>
<keyword evidence="14" id="KW-0812">Transmembrane</keyword>
<sequence length="167" mass="19541">MSGNFKNRGMLLETIINQTNEFYFKNNICLIHKKNLDVSFKSVSLKNKKLNLQEATIKCKSSVDYYGVFQGKFIAFEAKSTEDNVLPLSNIKKHQIEYLNLIIKNKGIAFWIFYFKVYNTFLLVMHADFLKFLNKKKVMHFYDAQKMGVKLKLSFPGILDIVENITF</sequence>
<dbReference type="SUPFAM" id="SSF52980">
    <property type="entry name" value="Restriction endonuclease-like"/>
    <property type="match status" value="1"/>
</dbReference>
<comment type="cofactor">
    <cofactor evidence="13">
        <name>Mg(2+)</name>
        <dbReference type="ChEBI" id="CHEBI:18420"/>
    </cofactor>
    <text evidence="13">Binds 1 Mg(2+) ion per subunit.</text>
</comment>
<dbReference type="STRING" id="29554.MCAN360_0452"/>
<dbReference type="CDD" id="cd22354">
    <property type="entry name" value="RecU-like"/>
    <property type="match status" value="1"/>
</dbReference>
<evidence type="ECO:0000256" key="7">
    <source>
        <dbReference type="ARBA" id="ARBA00022801"/>
    </source>
</evidence>
<keyword evidence="4 13" id="KW-0479">Metal-binding</keyword>
<dbReference type="EC" id="3.1.21.10" evidence="13"/>
<evidence type="ECO:0000256" key="6">
    <source>
        <dbReference type="ARBA" id="ARBA00022763"/>
    </source>
</evidence>
<evidence type="ECO:0000256" key="4">
    <source>
        <dbReference type="ARBA" id="ARBA00022723"/>
    </source>
</evidence>
<feature type="binding site" evidence="13">
    <location>
        <position position="77"/>
    </location>
    <ligand>
        <name>Mg(2+)</name>
        <dbReference type="ChEBI" id="CHEBI:18420"/>
    </ligand>
</feature>
<comment type="function">
    <text evidence="13">Endonuclease that resolves Holliday junction intermediates in genetic recombination. Cleaves mobile four-strand junctions by introducing symmetrical nicks in paired strands. Promotes annealing of linear ssDNA with homologous dsDNA. Required for DNA repair, homologous recombination and chromosome segregation.</text>
</comment>
<feature type="site" description="Transition state stabilizer" evidence="13">
    <location>
        <position position="79"/>
    </location>
</feature>
<name>A0A077L6J4_9BACT</name>
<dbReference type="GO" id="GO:0005737">
    <property type="term" value="C:cytoplasm"/>
    <property type="evidence" value="ECO:0007669"/>
    <property type="project" value="UniProtKB-SubCell"/>
</dbReference>
<evidence type="ECO:0000256" key="8">
    <source>
        <dbReference type="ARBA" id="ARBA00022842"/>
    </source>
</evidence>
<organism evidence="15 16">
    <name type="scientific">Metamycoplasma canadense</name>
    <dbReference type="NCBI Taxonomy" id="29554"/>
    <lineage>
        <taxon>Bacteria</taxon>
        <taxon>Bacillati</taxon>
        <taxon>Mycoplasmatota</taxon>
        <taxon>Mycoplasmoidales</taxon>
        <taxon>Metamycoplasmataceae</taxon>
        <taxon>Metamycoplasma</taxon>
    </lineage>
</organism>
<keyword evidence="14" id="KW-0472">Membrane</keyword>
<evidence type="ECO:0000256" key="3">
    <source>
        <dbReference type="ARBA" id="ARBA00022722"/>
    </source>
</evidence>
<protein>
    <recommendedName>
        <fullName evidence="12 13">Holliday junction resolvase RecU</fullName>
        <ecNumber evidence="13">3.1.21.10</ecNumber>
    </recommendedName>
    <alternativeName>
        <fullName evidence="13">Recombination protein U homolog</fullName>
    </alternativeName>
</protein>
<keyword evidence="2 13" id="KW-0963">Cytoplasm</keyword>
<dbReference type="Pfam" id="PF03838">
    <property type="entry name" value="RecU"/>
    <property type="match status" value="1"/>
</dbReference>
<keyword evidence="3 13" id="KW-0540">Nuclease</keyword>
<dbReference type="GO" id="GO:0006281">
    <property type="term" value="P:DNA repair"/>
    <property type="evidence" value="ECO:0007669"/>
    <property type="project" value="UniProtKB-UniRule"/>
</dbReference>
<feature type="binding site" evidence="13">
    <location>
        <position position="64"/>
    </location>
    <ligand>
        <name>Mg(2+)</name>
        <dbReference type="ChEBI" id="CHEBI:18420"/>
    </ligand>
</feature>
<evidence type="ECO:0000256" key="5">
    <source>
        <dbReference type="ARBA" id="ARBA00022759"/>
    </source>
</evidence>
<dbReference type="RefSeq" id="WP_045433828.1">
    <property type="nucleotide sequence ID" value="NZ_AP014631.1"/>
</dbReference>
<dbReference type="EMBL" id="AP014631">
    <property type="protein sequence ID" value="BAP39592.1"/>
    <property type="molecule type" value="Genomic_DNA"/>
</dbReference>
<evidence type="ECO:0000313" key="16">
    <source>
        <dbReference type="Proteomes" id="UP000031641"/>
    </source>
</evidence>